<dbReference type="NCBIfam" id="TIGR00116">
    <property type="entry name" value="tsf"/>
    <property type="match status" value="1"/>
</dbReference>
<dbReference type="EMBL" id="CP102734">
    <property type="protein sequence ID" value="UVD81494.1"/>
    <property type="molecule type" value="Genomic_DNA"/>
</dbReference>
<dbReference type="RefSeq" id="WP_258210668.1">
    <property type="nucleotide sequence ID" value="NZ_CP102734.1"/>
</dbReference>
<evidence type="ECO:0000313" key="12">
    <source>
        <dbReference type="Proteomes" id="UP001059252"/>
    </source>
</evidence>
<dbReference type="CDD" id="cd14275">
    <property type="entry name" value="UBA_EF-Ts"/>
    <property type="match status" value="1"/>
</dbReference>
<comment type="similarity">
    <text evidence="1 7 8">Belongs to the EF-Ts family.</text>
</comment>
<dbReference type="GO" id="GO:0003746">
    <property type="term" value="F:translation elongation factor activity"/>
    <property type="evidence" value="ECO:0007669"/>
    <property type="project" value="UniProtKB-KW"/>
</dbReference>
<gene>
    <name evidence="7 11" type="primary">tsf</name>
    <name evidence="11" type="ORF">NV226_02035</name>
</gene>
<evidence type="ECO:0000256" key="9">
    <source>
        <dbReference type="RuleBase" id="RU000643"/>
    </source>
</evidence>
<dbReference type="Proteomes" id="UP001059252">
    <property type="component" value="Chromosome"/>
</dbReference>
<evidence type="ECO:0000259" key="10">
    <source>
        <dbReference type="Pfam" id="PF00889"/>
    </source>
</evidence>
<keyword evidence="3 7" id="KW-0963">Cytoplasm</keyword>
<sequence length="297" mass="32210">MSQPNTMALIKELRERTNAAMIDCKKALESSQWDIEKAIVWLQENGKAKAAKKAGRIAAEGLVNAMANDQAAVIYEVNSETDFVAQNQGFLDLVDEIGKTLLAHDFSNSEQALQLKNSAGKTLEELTIDATATIGEKISLRRAQRINLSDTQVAGSYKHSNGQIATLVLIEGKDAEAARGVAMHVAAMNPEYALVADVPTEKIASLRKEFLADPALAGKPEKIQQNIVEGKINKALAETVLELQDFVVDNAFKVNKFLESKNSKLVSIVRFEVGEGIEKVANDFASEVAAQVSEALK</sequence>
<dbReference type="Gene3D" id="3.30.479.20">
    <property type="entry name" value="Elongation factor Ts, dimerisation domain"/>
    <property type="match status" value="2"/>
</dbReference>
<evidence type="ECO:0000256" key="3">
    <source>
        <dbReference type="ARBA" id="ARBA00022490"/>
    </source>
</evidence>
<feature type="domain" description="Translation elongation factor EFTs/EF1B dimerisation" evidence="10">
    <location>
        <begin position="72"/>
        <end position="275"/>
    </location>
</feature>
<evidence type="ECO:0000256" key="1">
    <source>
        <dbReference type="ARBA" id="ARBA00005532"/>
    </source>
</evidence>
<evidence type="ECO:0000256" key="4">
    <source>
        <dbReference type="ARBA" id="ARBA00022768"/>
    </source>
</evidence>
<dbReference type="HAMAP" id="MF_00050">
    <property type="entry name" value="EF_Ts"/>
    <property type="match status" value="1"/>
</dbReference>
<evidence type="ECO:0000256" key="5">
    <source>
        <dbReference type="ARBA" id="ARBA00022917"/>
    </source>
</evidence>
<feature type="region of interest" description="Involved in Mg(2+) ion dislocation from EF-Tu" evidence="7">
    <location>
        <begin position="81"/>
        <end position="84"/>
    </location>
</feature>
<dbReference type="InterPro" id="IPR001816">
    <property type="entry name" value="Transl_elong_EFTs/EF1B"/>
</dbReference>
<dbReference type="InterPro" id="IPR014039">
    <property type="entry name" value="Transl_elong_EFTs/EF1B_dimer"/>
</dbReference>
<keyword evidence="4 7" id="KW-0251">Elongation factor</keyword>
<proteinExistence type="inferred from homology"/>
<dbReference type="Pfam" id="PF00889">
    <property type="entry name" value="EF_TS"/>
    <property type="match status" value="1"/>
</dbReference>
<protein>
    <recommendedName>
        <fullName evidence="2 7">Elongation factor Ts</fullName>
        <shortName evidence="7">EF-Ts</shortName>
    </recommendedName>
</protein>
<dbReference type="PANTHER" id="PTHR11741:SF0">
    <property type="entry name" value="ELONGATION FACTOR TS, MITOCHONDRIAL"/>
    <property type="match status" value="1"/>
</dbReference>
<evidence type="ECO:0000313" key="11">
    <source>
        <dbReference type="EMBL" id="UVD81494.1"/>
    </source>
</evidence>
<dbReference type="InterPro" id="IPR036402">
    <property type="entry name" value="EF-Ts_dimer_sf"/>
</dbReference>
<dbReference type="SUPFAM" id="SSF46934">
    <property type="entry name" value="UBA-like"/>
    <property type="match status" value="1"/>
</dbReference>
<keyword evidence="12" id="KW-1185">Reference proteome</keyword>
<organism evidence="11 12">
    <name type="scientific">Mycoplasma iguanae</name>
    <dbReference type="NCBI Taxonomy" id="292461"/>
    <lineage>
        <taxon>Bacteria</taxon>
        <taxon>Bacillati</taxon>
        <taxon>Mycoplasmatota</taxon>
        <taxon>Mollicutes</taxon>
        <taxon>Mycoplasmataceae</taxon>
        <taxon>Mycoplasma</taxon>
    </lineage>
</organism>
<dbReference type="PROSITE" id="PS01127">
    <property type="entry name" value="EF_TS_2"/>
    <property type="match status" value="1"/>
</dbReference>
<reference evidence="11" key="1">
    <citation type="submission" date="2022-08" db="EMBL/GenBank/DDBJ databases">
        <title>Complete genome of Mycoplasma iguanae type strain 2327.</title>
        <authorList>
            <person name="Spergser J."/>
        </authorList>
    </citation>
    <scope>NUCLEOTIDE SEQUENCE</scope>
    <source>
        <strain evidence="11">2327</strain>
    </source>
</reference>
<comment type="function">
    <text evidence="6 7 8">Associates with the EF-Tu.GDP complex and induces the exchange of GDP to GTP. It remains bound to the aminoacyl-tRNA.EF-Tu.GTP complex up to the GTP hydrolysis stage on the ribosome.</text>
</comment>
<dbReference type="Gene3D" id="1.10.8.10">
    <property type="entry name" value="DNA helicase RuvA subunit, C-terminal domain"/>
    <property type="match status" value="1"/>
</dbReference>
<dbReference type="InterPro" id="IPR018101">
    <property type="entry name" value="Transl_elong_Ts_CS"/>
</dbReference>
<dbReference type="Gene3D" id="1.10.286.20">
    <property type="match status" value="1"/>
</dbReference>
<dbReference type="InterPro" id="IPR009060">
    <property type="entry name" value="UBA-like_sf"/>
</dbReference>
<comment type="subcellular location">
    <subcellularLocation>
        <location evidence="7 9">Cytoplasm</location>
    </subcellularLocation>
</comment>
<evidence type="ECO:0000256" key="8">
    <source>
        <dbReference type="RuleBase" id="RU000642"/>
    </source>
</evidence>
<dbReference type="SUPFAM" id="SSF54713">
    <property type="entry name" value="Elongation factor Ts (EF-Ts), dimerisation domain"/>
    <property type="match status" value="2"/>
</dbReference>
<keyword evidence="5 7" id="KW-0648">Protein biosynthesis</keyword>
<evidence type="ECO:0000256" key="6">
    <source>
        <dbReference type="ARBA" id="ARBA00025453"/>
    </source>
</evidence>
<accession>A0ABY5R7Q9</accession>
<dbReference type="PROSITE" id="PS01126">
    <property type="entry name" value="EF_TS_1"/>
    <property type="match status" value="1"/>
</dbReference>
<evidence type="ECO:0000256" key="2">
    <source>
        <dbReference type="ARBA" id="ARBA00016956"/>
    </source>
</evidence>
<name>A0ABY5R7Q9_9MOLU</name>
<dbReference type="PANTHER" id="PTHR11741">
    <property type="entry name" value="ELONGATION FACTOR TS"/>
    <property type="match status" value="1"/>
</dbReference>
<evidence type="ECO:0000256" key="7">
    <source>
        <dbReference type="HAMAP-Rule" id="MF_00050"/>
    </source>
</evidence>